<dbReference type="Proteomes" id="UP000179636">
    <property type="component" value="Unassembled WGS sequence"/>
</dbReference>
<evidence type="ECO:0000313" key="2">
    <source>
        <dbReference type="EMBL" id="OHU07971.1"/>
    </source>
</evidence>
<name>A0A1Q9WE10_9MYCO</name>
<gene>
    <name evidence="2" type="ORF">BKG61_01050</name>
</gene>
<reference evidence="2 3" key="1">
    <citation type="submission" date="2016-10" db="EMBL/GenBank/DDBJ databases">
        <title>Evaluation of Human, Animal and Environmental Mycobacterium chelonae Isolates by Core Genome Phylogenomic Analysis, Targeted Gene Comparison, and Anti-microbial Susceptibility Patterns: A Tale of Mistaken Identities.</title>
        <authorList>
            <person name="Fogelson S.B."/>
            <person name="Camus A.C."/>
            <person name="Lorenz W."/>
            <person name="Vasireddy R."/>
            <person name="Vasireddy S."/>
            <person name="Smith T."/>
            <person name="Brown-Elliott B.A."/>
            <person name="Wallace R.J.Jr."/>
            <person name="Hasan N.A."/>
            <person name="Reischl U."/>
            <person name="Sanchez S."/>
        </authorList>
    </citation>
    <scope>NUCLEOTIDE SEQUENCE [LARGE SCALE GENOMIC DNA]</scope>
    <source>
        <strain evidence="2 3">24999</strain>
    </source>
</reference>
<organism evidence="2 3">
    <name type="scientific">Mycobacterium syngnathidarum</name>
    <dbReference type="NCBI Taxonomy" id="1908205"/>
    <lineage>
        <taxon>Bacteria</taxon>
        <taxon>Bacillati</taxon>
        <taxon>Actinomycetota</taxon>
        <taxon>Actinomycetes</taxon>
        <taxon>Mycobacteriales</taxon>
        <taxon>Mycobacteriaceae</taxon>
        <taxon>Mycobacterium</taxon>
    </lineage>
</organism>
<feature type="transmembrane region" description="Helical" evidence="1">
    <location>
        <begin position="12"/>
        <end position="31"/>
    </location>
</feature>
<sequence>MEMTKHDIGELTLGAGALAMAVGAFAGHLLAPRRVADHYGWVHDRWYQREIGAFNAGLGYGIVAYATGRKAEAFLGSWSVAALLVAMTRLAAIRSGDRGGFWNMATVAEDAALGVGGLLLMVRRA</sequence>
<dbReference type="AlphaFoldDB" id="A0A1Q9WE10"/>
<dbReference type="EMBL" id="MLHV01000001">
    <property type="protein sequence ID" value="OHU07971.1"/>
    <property type="molecule type" value="Genomic_DNA"/>
</dbReference>
<evidence type="ECO:0008006" key="4">
    <source>
        <dbReference type="Google" id="ProtNLM"/>
    </source>
</evidence>
<keyword evidence="1" id="KW-0812">Transmembrane</keyword>
<evidence type="ECO:0000256" key="1">
    <source>
        <dbReference type="SAM" id="Phobius"/>
    </source>
</evidence>
<accession>A0A1S1KI57</accession>
<keyword evidence="1" id="KW-0472">Membrane</keyword>
<evidence type="ECO:0000313" key="3">
    <source>
        <dbReference type="Proteomes" id="UP000179636"/>
    </source>
</evidence>
<proteinExistence type="predicted"/>
<feature type="transmembrane region" description="Helical" evidence="1">
    <location>
        <begin position="51"/>
        <end position="68"/>
    </location>
</feature>
<comment type="caution">
    <text evidence="2">The sequence shown here is derived from an EMBL/GenBank/DDBJ whole genome shotgun (WGS) entry which is preliminary data.</text>
</comment>
<keyword evidence="3" id="KW-1185">Reference proteome</keyword>
<feature type="transmembrane region" description="Helical" evidence="1">
    <location>
        <begin position="101"/>
        <end position="122"/>
    </location>
</feature>
<dbReference type="STRING" id="1908205.BKG60_08685"/>
<feature type="transmembrane region" description="Helical" evidence="1">
    <location>
        <begin position="75"/>
        <end position="95"/>
    </location>
</feature>
<dbReference type="RefSeq" id="WP_070943386.1">
    <property type="nucleotide sequence ID" value="NZ_MLCL01000029.1"/>
</dbReference>
<accession>A0A1Q9WE10</accession>
<protein>
    <recommendedName>
        <fullName evidence="4">DUF4345 domain-containing protein</fullName>
    </recommendedName>
</protein>
<keyword evidence="1" id="KW-1133">Transmembrane helix</keyword>